<reference evidence="4 5" key="1">
    <citation type="journal article" date="2022" name="bioRxiv">
        <title>Genomics of Preaxostyla Flagellates Illuminates Evolutionary Transitions and the Path Towards Mitochondrial Loss.</title>
        <authorList>
            <person name="Novak L.V.F."/>
            <person name="Treitli S.C."/>
            <person name="Pyrih J."/>
            <person name="Halakuc P."/>
            <person name="Pipaliya S.V."/>
            <person name="Vacek V."/>
            <person name="Brzon O."/>
            <person name="Soukal P."/>
            <person name="Eme L."/>
            <person name="Dacks J.B."/>
            <person name="Karnkowska A."/>
            <person name="Elias M."/>
            <person name="Hampl V."/>
        </authorList>
    </citation>
    <scope>NUCLEOTIDE SEQUENCE [LARGE SCALE GENOMIC DNA]</scope>
    <source>
        <strain evidence="4">NAU3</strain>
        <tissue evidence="4">Gut</tissue>
    </source>
</reference>
<organism evidence="4 5">
    <name type="scientific">Blattamonas nauphoetae</name>
    <dbReference type="NCBI Taxonomy" id="2049346"/>
    <lineage>
        <taxon>Eukaryota</taxon>
        <taxon>Metamonada</taxon>
        <taxon>Preaxostyla</taxon>
        <taxon>Oxymonadida</taxon>
        <taxon>Blattamonas</taxon>
    </lineage>
</organism>
<evidence type="ECO:0008006" key="6">
    <source>
        <dbReference type="Google" id="ProtNLM"/>
    </source>
</evidence>
<dbReference type="InterPro" id="IPR008936">
    <property type="entry name" value="Rho_GTPase_activation_prot"/>
</dbReference>
<comment type="caution">
    <text evidence="4">The sequence shown here is derived from an EMBL/GenBank/DDBJ whole genome shotgun (WGS) entry which is preliminary data.</text>
</comment>
<dbReference type="Gene3D" id="1.10.555.10">
    <property type="entry name" value="Rho GTPase activation protein"/>
    <property type="match status" value="1"/>
</dbReference>
<evidence type="ECO:0000313" key="5">
    <source>
        <dbReference type="Proteomes" id="UP001281761"/>
    </source>
</evidence>
<evidence type="ECO:0000256" key="1">
    <source>
        <dbReference type="SAM" id="MobiDB-lite"/>
    </source>
</evidence>
<keyword evidence="5" id="KW-1185">Reference proteome</keyword>
<dbReference type="InterPro" id="IPR000198">
    <property type="entry name" value="RhoGAP_dom"/>
</dbReference>
<feature type="compositionally biased region" description="Basic and acidic residues" evidence="1">
    <location>
        <begin position="707"/>
        <end position="725"/>
    </location>
</feature>
<dbReference type="Gene3D" id="1.25.40.530">
    <property type="entry name" value="MyTH4 domain"/>
    <property type="match status" value="1"/>
</dbReference>
<evidence type="ECO:0000313" key="4">
    <source>
        <dbReference type="EMBL" id="KAK2948673.1"/>
    </source>
</evidence>
<feature type="compositionally biased region" description="Basic and acidic residues" evidence="1">
    <location>
        <begin position="99"/>
        <end position="118"/>
    </location>
</feature>
<evidence type="ECO:0000259" key="2">
    <source>
        <dbReference type="PROSITE" id="PS50238"/>
    </source>
</evidence>
<dbReference type="PANTHER" id="PTHR45876">
    <property type="entry name" value="FI04035P"/>
    <property type="match status" value="1"/>
</dbReference>
<dbReference type="PANTHER" id="PTHR45876:SF8">
    <property type="entry name" value="FI04035P"/>
    <property type="match status" value="1"/>
</dbReference>
<feature type="domain" description="Rho-GAP" evidence="2">
    <location>
        <begin position="628"/>
        <end position="888"/>
    </location>
</feature>
<feature type="region of interest" description="Disordered" evidence="1">
    <location>
        <begin position="99"/>
        <end position="131"/>
    </location>
</feature>
<feature type="compositionally biased region" description="Polar residues" evidence="1">
    <location>
        <begin position="119"/>
        <end position="131"/>
    </location>
</feature>
<accession>A0ABQ9X8G1</accession>
<evidence type="ECO:0000259" key="3">
    <source>
        <dbReference type="PROSITE" id="PS51016"/>
    </source>
</evidence>
<name>A0ABQ9X8G1_9EUKA</name>
<feature type="compositionally biased region" description="Polar residues" evidence="1">
    <location>
        <begin position="694"/>
        <end position="706"/>
    </location>
</feature>
<dbReference type="PROSITE" id="PS50238">
    <property type="entry name" value="RHOGAP"/>
    <property type="match status" value="1"/>
</dbReference>
<feature type="region of interest" description="Disordered" evidence="1">
    <location>
        <begin position="690"/>
        <end position="726"/>
    </location>
</feature>
<dbReference type="SMART" id="SM00324">
    <property type="entry name" value="RhoGAP"/>
    <property type="match status" value="1"/>
</dbReference>
<protein>
    <recommendedName>
        <fullName evidence="6">Rho-GAP domain-containing protein</fullName>
    </recommendedName>
</protein>
<dbReference type="InterPro" id="IPR000857">
    <property type="entry name" value="MyTH4_dom"/>
</dbReference>
<feature type="region of interest" description="Disordered" evidence="1">
    <location>
        <begin position="143"/>
        <end position="172"/>
    </location>
</feature>
<dbReference type="Pfam" id="PF00620">
    <property type="entry name" value="RhoGAP"/>
    <property type="match status" value="1"/>
</dbReference>
<dbReference type="PROSITE" id="PS51016">
    <property type="entry name" value="MYTH4"/>
    <property type="match status" value="1"/>
</dbReference>
<dbReference type="SUPFAM" id="SSF48350">
    <property type="entry name" value="GTPase activation domain, GAP"/>
    <property type="match status" value="1"/>
</dbReference>
<feature type="domain" description="MyTH4" evidence="3">
    <location>
        <begin position="281"/>
        <end position="472"/>
    </location>
</feature>
<gene>
    <name evidence="4" type="ORF">BLNAU_16414</name>
</gene>
<sequence>MLPTLDSTIRVGVGQCLLSLDSFEDDPFVLIDASEFKSMEEAALRNSQTISDQKEEINRLTNTISALQRQKLEEKEKLMEEQEELNEKVRLMEMMLTKEREKRREAEENANREVETRNKGNTTPHSNRSTSLTLLKPIEQKYFSPTTSRLDRQEETLTETRPSPAHSRPEFKYGPNFVIHTGTARDHVERKIVIVGGVRQLECGYGRMTCYSKMNEAHEHNLIARHCWELFDKPPPWEMPDTLKAELPLFNLAMFGEWGVAKIAAENGKKKSDWASYAMRFQRDELDQSILEQTNHRCTDKATNILQRLFGMVLRWQGCVKGQMKERGMYGQHVLLAGQRGSDPVRDELYAMIVKQTNEFEFSASGSGAGEASTGKKGKKKEVWETMTDEERMAGWGLFAWMADTFLPSTAFQRGVLAYLHSRVEAGRAEGAGRAEKLAGVMASVVFSKMCVTLFFGPQRRAAEIAEKGPDESPTQLVEEGCYKKGKEHLLFVELVPNAGFEKIGSLGVVGAGGSGKEGKKEKKEEGERVVVWRWRGEMKLDGTLLLPRGLEMCGVGHSVRFFSVGVEEALLQQALFHSDPLTPPRWLSPLAASMRASRAFWSTGFVEGESKEAKRGERGAGWGSVWRPFASFQLPFVLPFLWNRFVELGGLETEGVFRRTVAESDISAAAALINAGLFWVLCGGNRKTRPHTDTSQPSTPQPFTNDKSKAKEKGKEKKKERDVSPEGMLVPSCLSFLAVPSADTLSDPLLFSGLILKWLEKLPTPIIPFSSHDFVIQKYNEIVEEEKRERTAWRVIENDPLVAAPPARVSFGLDVETALPPSRVLVLKYLFWKLRGLLAPEHAAKNRMSEGNLVTILAPSLLRRHDGTPLEQAQRLSGEIGVVGELFAGVGADATEAEEFKREDEKMGEMVQGWKTLLVRQE</sequence>
<proteinExistence type="predicted"/>
<dbReference type="Proteomes" id="UP001281761">
    <property type="component" value="Unassembled WGS sequence"/>
</dbReference>
<dbReference type="InterPro" id="IPR038185">
    <property type="entry name" value="MyTH4_dom_sf"/>
</dbReference>
<dbReference type="EMBL" id="JARBJD010000171">
    <property type="protein sequence ID" value="KAK2948673.1"/>
    <property type="molecule type" value="Genomic_DNA"/>
</dbReference>